<evidence type="ECO:0000313" key="1">
    <source>
        <dbReference type="EMBL" id="OJJ97546.1"/>
    </source>
</evidence>
<dbReference type="AlphaFoldDB" id="A0A1L9WN21"/>
<dbReference type="GeneID" id="30975454"/>
<proteinExistence type="predicted"/>
<gene>
    <name evidence="1" type="ORF">ASPACDRAFT_45639</name>
</gene>
<accession>A0A1L9WN21</accession>
<dbReference type="Proteomes" id="UP000184546">
    <property type="component" value="Unassembled WGS sequence"/>
</dbReference>
<sequence length="132" mass="15856">MSDHHILDLPVPPQDVNEYGWSAFEDLLLSHMLKSRAENPQLMIQFGFIRSGSWVHIYREFTPEENRRYGDDGLQRFGKYTSETDEIRVTFHLERDRKHIDEYVYMVVMPWLRTSEVTIWPVGTGMVWHWKK</sequence>
<dbReference type="EMBL" id="KV878982">
    <property type="protein sequence ID" value="OJJ97546.1"/>
    <property type="molecule type" value="Genomic_DNA"/>
</dbReference>
<protein>
    <submittedName>
        <fullName evidence="1">Uncharacterized protein</fullName>
    </submittedName>
</protein>
<evidence type="ECO:0000313" key="2">
    <source>
        <dbReference type="Proteomes" id="UP000184546"/>
    </source>
</evidence>
<organism evidence="1 2">
    <name type="scientific">Aspergillus aculeatus (strain ATCC 16872 / CBS 172.66 / WB 5094)</name>
    <dbReference type="NCBI Taxonomy" id="690307"/>
    <lineage>
        <taxon>Eukaryota</taxon>
        <taxon>Fungi</taxon>
        <taxon>Dikarya</taxon>
        <taxon>Ascomycota</taxon>
        <taxon>Pezizomycotina</taxon>
        <taxon>Eurotiomycetes</taxon>
        <taxon>Eurotiomycetidae</taxon>
        <taxon>Eurotiales</taxon>
        <taxon>Aspergillaceae</taxon>
        <taxon>Aspergillus</taxon>
        <taxon>Aspergillus subgen. Circumdati</taxon>
    </lineage>
</organism>
<name>A0A1L9WN21_ASPA1</name>
<keyword evidence="2" id="KW-1185">Reference proteome</keyword>
<dbReference type="VEuPathDB" id="FungiDB:ASPACDRAFT_45639"/>
<reference evidence="2" key="1">
    <citation type="journal article" date="2017" name="Genome Biol.">
        <title>Comparative genomics reveals high biological diversity and specific adaptations in the industrially and medically important fungal genus Aspergillus.</title>
        <authorList>
            <person name="de Vries R.P."/>
            <person name="Riley R."/>
            <person name="Wiebenga A."/>
            <person name="Aguilar-Osorio G."/>
            <person name="Amillis S."/>
            <person name="Uchima C.A."/>
            <person name="Anderluh G."/>
            <person name="Asadollahi M."/>
            <person name="Askin M."/>
            <person name="Barry K."/>
            <person name="Battaglia E."/>
            <person name="Bayram O."/>
            <person name="Benocci T."/>
            <person name="Braus-Stromeyer S.A."/>
            <person name="Caldana C."/>
            <person name="Canovas D."/>
            <person name="Cerqueira G.C."/>
            <person name="Chen F."/>
            <person name="Chen W."/>
            <person name="Choi C."/>
            <person name="Clum A."/>
            <person name="Dos Santos R.A."/>
            <person name="Damasio A.R."/>
            <person name="Diallinas G."/>
            <person name="Emri T."/>
            <person name="Fekete E."/>
            <person name="Flipphi M."/>
            <person name="Freyberg S."/>
            <person name="Gallo A."/>
            <person name="Gournas C."/>
            <person name="Habgood R."/>
            <person name="Hainaut M."/>
            <person name="Harispe M.L."/>
            <person name="Henrissat B."/>
            <person name="Hilden K.S."/>
            <person name="Hope R."/>
            <person name="Hossain A."/>
            <person name="Karabika E."/>
            <person name="Karaffa L."/>
            <person name="Karanyi Z."/>
            <person name="Krasevec N."/>
            <person name="Kuo A."/>
            <person name="Kusch H."/>
            <person name="LaButti K."/>
            <person name="Lagendijk E.L."/>
            <person name="Lapidus A."/>
            <person name="Levasseur A."/>
            <person name="Lindquist E."/>
            <person name="Lipzen A."/>
            <person name="Logrieco A.F."/>
            <person name="MacCabe A."/>
            <person name="Maekelae M.R."/>
            <person name="Malavazi I."/>
            <person name="Melin P."/>
            <person name="Meyer V."/>
            <person name="Mielnichuk N."/>
            <person name="Miskei M."/>
            <person name="Molnar A.P."/>
            <person name="Mule G."/>
            <person name="Ngan C.Y."/>
            <person name="Orejas M."/>
            <person name="Orosz E."/>
            <person name="Ouedraogo J.P."/>
            <person name="Overkamp K.M."/>
            <person name="Park H.-S."/>
            <person name="Perrone G."/>
            <person name="Piumi F."/>
            <person name="Punt P.J."/>
            <person name="Ram A.F."/>
            <person name="Ramon A."/>
            <person name="Rauscher S."/>
            <person name="Record E."/>
            <person name="Riano-Pachon D.M."/>
            <person name="Robert V."/>
            <person name="Roehrig J."/>
            <person name="Ruller R."/>
            <person name="Salamov A."/>
            <person name="Salih N.S."/>
            <person name="Samson R.A."/>
            <person name="Sandor E."/>
            <person name="Sanguinetti M."/>
            <person name="Schuetze T."/>
            <person name="Sepcic K."/>
            <person name="Shelest E."/>
            <person name="Sherlock G."/>
            <person name="Sophianopoulou V."/>
            <person name="Squina F.M."/>
            <person name="Sun H."/>
            <person name="Susca A."/>
            <person name="Todd R.B."/>
            <person name="Tsang A."/>
            <person name="Unkles S.E."/>
            <person name="van de Wiele N."/>
            <person name="van Rossen-Uffink D."/>
            <person name="Oliveira J.V."/>
            <person name="Vesth T.C."/>
            <person name="Visser J."/>
            <person name="Yu J.-H."/>
            <person name="Zhou M."/>
            <person name="Andersen M.R."/>
            <person name="Archer D.B."/>
            <person name="Baker S.E."/>
            <person name="Benoit I."/>
            <person name="Brakhage A.A."/>
            <person name="Braus G.H."/>
            <person name="Fischer R."/>
            <person name="Frisvad J.C."/>
            <person name="Goldman G.H."/>
            <person name="Houbraken J."/>
            <person name="Oakley B."/>
            <person name="Pocsi I."/>
            <person name="Scazzocchio C."/>
            <person name="Seiboth B."/>
            <person name="vanKuyk P.A."/>
            <person name="Wortman J."/>
            <person name="Dyer P.S."/>
            <person name="Grigoriev I.V."/>
        </authorList>
    </citation>
    <scope>NUCLEOTIDE SEQUENCE [LARGE SCALE GENOMIC DNA]</scope>
    <source>
        <strain evidence="2">ATCC 16872 / CBS 172.66 / WB 5094</strain>
    </source>
</reference>
<dbReference type="RefSeq" id="XP_020053886.1">
    <property type="nucleotide sequence ID" value="XM_020201640.1"/>
</dbReference>